<protein>
    <submittedName>
        <fullName evidence="4">Uncharacterized protein</fullName>
    </submittedName>
</protein>
<reference evidence="4" key="1">
    <citation type="submission" date="2020-05" db="UniProtKB">
        <authorList>
            <consortium name="EnsemblMetazoa"/>
        </authorList>
    </citation>
    <scope>IDENTIFICATION</scope>
    <source>
        <strain evidence="4">FUMOZ</strain>
    </source>
</reference>
<evidence type="ECO:0000256" key="1">
    <source>
        <dbReference type="SAM" id="MobiDB-lite"/>
    </source>
</evidence>
<dbReference type="VEuPathDB" id="VectorBase:AFUN021331"/>
<feature type="compositionally biased region" description="Acidic residues" evidence="1">
    <location>
        <begin position="304"/>
        <end position="317"/>
    </location>
</feature>
<keyword evidence="2" id="KW-0812">Transmembrane</keyword>
<dbReference type="AlphaFoldDB" id="A0A4Y0BL54"/>
<evidence type="ECO:0000256" key="2">
    <source>
        <dbReference type="SAM" id="Phobius"/>
    </source>
</evidence>
<feature type="chain" id="PRO_5021483834" evidence="3">
    <location>
        <begin position="22"/>
        <end position="757"/>
    </location>
</feature>
<dbReference type="InterPro" id="IPR006631">
    <property type="entry name" value="DM4_12"/>
</dbReference>
<dbReference type="SMART" id="SM00718">
    <property type="entry name" value="DM4_12"/>
    <property type="match status" value="2"/>
</dbReference>
<dbReference type="PANTHER" id="PTHR21398:SF21">
    <property type="entry name" value="AGAP004005-PA"/>
    <property type="match status" value="1"/>
</dbReference>
<keyword evidence="2" id="KW-1133">Transmembrane helix</keyword>
<dbReference type="VEuPathDB" id="VectorBase:AFUN2_006382"/>
<keyword evidence="3" id="KW-0732">Signal</keyword>
<accession>A0A4Y0BL54</accession>
<sequence length="757" mass="84784">MIIVARSFVMLIVLAIVVVQSDCVKNDQPRDDVVKSRQKRIVFPVNAAMGIIFALAIPLGIPSRNIFMSYNFEGNYNNPADANIFTEGFANYVSANQCPSTSMDESLPKEYLMAELSGSDGSCGSYQTECPKDPLRAPHSLWSQNHLTGRIERTTVCFRNSNMKHWLSWCSVVPFLMLSTTESQNTTHRNGNTAGQAEEGRILFRGKPLLIYPPTAPTRHQLIVGIGVPVQEIPHSVVFGWVLKAQYYLPTVPENYEPINLENWNESRRALPDRTRRSIERYEVDNVRIRVEPLPQRDVSSNLVEDDDDYYGEEVERDIDPDPQKVEESKENDAPKIEEQDSANGYPESYNVPNGRWTVYKAIEGLSSGYGYGGRACMLRSICEAAGTQFTHTGGVFAELLHIMLSPSTTNEPVSEHRDNEYFRAEQLGLSGAPCATIFYECSTSLLDMFSESASSIMHKILQYLLSLGFLSLGMADFIPWLIVPETAPTRHQLISGIGIPVGTPESITSGWVMKAQYFLPTKVDDLKPELWENWNDSRRALSRRDLSGLDAPVRLTELPVSGGHEQYVANSVSIREDPLDPSSQEAISDELFDDGDDSYWKDAEDDQILQQPDNGLWPAAKEIDPSHLDGYSAEQSRWTTYKAMETLSQNYGLPGRPCVLRSVCESAGAPFTHTGGIFAELLHIVFTPSSTAEPLSEHRDNEYFRAEQLGRSGAPCERIFAECVHSLLDIFTGVHDPETNAMRLLHDEVRAFLMRK</sequence>
<dbReference type="EnsemblMetazoa" id="AFUN021331-RA">
    <property type="protein sequence ID" value="AFUN021331-PA"/>
    <property type="gene ID" value="AFUN021331"/>
</dbReference>
<feature type="region of interest" description="Disordered" evidence="1">
    <location>
        <begin position="298"/>
        <end position="349"/>
    </location>
</feature>
<dbReference type="Pfam" id="PF07841">
    <property type="entry name" value="DM4_12"/>
    <property type="match status" value="2"/>
</dbReference>
<dbReference type="PANTHER" id="PTHR21398">
    <property type="entry name" value="AGAP007094-PA"/>
    <property type="match status" value="1"/>
</dbReference>
<keyword evidence="2" id="KW-0472">Membrane</keyword>
<evidence type="ECO:0000256" key="3">
    <source>
        <dbReference type="SAM" id="SignalP"/>
    </source>
</evidence>
<name>A0A4Y0BL54_ANOFN</name>
<feature type="compositionally biased region" description="Basic and acidic residues" evidence="1">
    <location>
        <begin position="318"/>
        <end position="339"/>
    </location>
</feature>
<organism evidence="4">
    <name type="scientific">Anopheles funestus</name>
    <name type="common">African malaria mosquito</name>
    <dbReference type="NCBI Taxonomy" id="62324"/>
    <lineage>
        <taxon>Eukaryota</taxon>
        <taxon>Metazoa</taxon>
        <taxon>Ecdysozoa</taxon>
        <taxon>Arthropoda</taxon>
        <taxon>Hexapoda</taxon>
        <taxon>Insecta</taxon>
        <taxon>Pterygota</taxon>
        <taxon>Neoptera</taxon>
        <taxon>Endopterygota</taxon>
        <taxon>Diptera</taxon>
        <taxon>Nematocera</taxon>
        <taxon>Culicoidea</taxon>
        <taxon>Culicidae</taxon>
        <taxon>Anophelinae</taxon>
        <taxon>Anopheles</taxon>
    </lineage>
</organism>
<evidence type="ECO:0000313" key="4">
    <source>
        <dbReference type="EnsemblMetazoa" id="AFUN021331-PA"/>
    </source>
</evidence>
<feature type="transmembrane region" description="Helical" evidence="2">
    <location>
        <begin position="41"/>
        <end position="61"/>
    </location>
</feature>
<proteinExistence type="predicted"/>
<feature type="signal peptide" evidence="3">
    <location>
        <begin position="1"/>
        <end position="21"/>
    </location>
</feature>
<dbReference type="VEuPathDB" id="VectorBase:AFUN2_002299"/>